<dbReference type="EMBL" id="UWOC01000161">
    <property type="protein sequence ID" value="VCU10151.1"/>
    <property type="molecule type" value="Genomic_DNA"/>
</dbReference>
<dbReference type="AlphaFoldDB" id="A0A447CXS5"/>
<accession>A0A447CXS5</accession>
<keyword evidence="1" id="KW-0812">Transmembrane</keyword>
<organism evidence="2 3">
    <name type="scientific">Rhodoplanes serenus</name>
    <dbReference type="NCBI Taxonomy" id="200615"/>
    <lineage>
        <taxon>Bacteria</taxon>
        <taxon>Pseudomonadati</taxon>
        <taxon>Pseudomonadota</taxon>
        <taxon>Alphaproteobacteria</taxon>
        <taxon>Hyphomicrobiales</taxon>
        <taxon>Nitrobacteraceae</taxon>
        <taxon>Rhodoplanes</taxon>
    </lineage>
</organism>
<keyword evidence="3" id="KW-1185">Reference proteome</keyword>
<comment type="caution">
    <text evidence="2">The sequence shown here is derived from an EMBL/GenBank/DDBJ whole genome shotgun (WGS) entry which is preliminary data.</text>
</comment>
<gene>
    <name evidence="2" type="ORF">RHODGE_RHODGE_03337</name>
</gene>
<evidence type="ECO:0000313" key="3">
    <source>
        <dbReference type="Proteomes" id="UP000289200"/>
    </source>
</evidence>
<evidence type="ECO:0000256" key="1">
    <source>
        <dbReference type="SAM" id="Phobius"/>
    </source>
</evidence>
<keyword evidence="1" id="KW-1133">Transmembrane helix</keyword>
<dbReference type="Proteomes" id="UP000289200">
    <property type="component" value="Unassembled WGS sequence"/>
</dbReference>
<sequence>MARITIADLATTLARIEERQEADAARIERLDQRLEAALTAHDLVPLDTRAAALAQRVTALESAQRWVVRSVVGALVTGLGGLLTAAGGRLG</sequence>
<evidence type="ECO:0000313" key="2">
    <source>
        <dbReference type="EMBL" id="VCU10151.1"/>
    </source>
</evidence>
<reference evidence="3" key="1">
    <citation type="submission" date="2018-10" db="EMBL/GenBank/DDBJ databases">
        <authorList>
            <person name="Peiro R."/>
            <person name="Begona"/>
            <person name="Cbmso G."/>
            <person name="Lopez M."/>
            <person name="Gonzalez S."/>
            <person name="Sacristan E."/>
            <person name="Castillo E."/>
        </authorList>
    </citation>
    <scope>NUCLEOTIDE SEQUENCE [LARGE SCALE GENOMIC DNA]</scope>
</reference>
<proteinExistence type="predicted"/>
<keyword evidence="1" id="KW-0472">Membrane</keyword>
<name>A0A447CXS5_9BRAD</name>
<feature type="transmembrane region" description="Helical" evidence="1">
    <location>
        <begin position="66"/>
        <end position="86"/>
    </location>
</feature>
<protein>
    <submittedName>
        <fullName evidence="2">Uncharacterized protein</fullName>
    </submittedName>
</protein>
<dbReference type="RefSeq" id="WP_129610091.1">
    <property type="nucleotide sequence ID" value="NZ_UWOC01000161.1"/>
</dbReference>